<dbReference type="CDD" id="cd00037">
    <property type="entry name" value="CLECT"/>
    <property type="match status" value="3"/>
</dbReference>
<dbReference type="InterPro" id="IPR016186">
    <property type="entry name" value="C-type_lectin-like/link_sf"/>
</dbReference>
<dbReference type="Gene3D" id="2.60.120.260">
    <property type="entry name" value="Galactose-binding domain-like"/>
    <property type="match status" value="1"/>
</dbReference>
<keyword evidence="2 3" id="KW-1015">Disulfide bond</keyword>
<dbReference type="OrthoDB" id="6142884at2759"/>
<protein>
    <submittedName>
        <fullName evidence="8">MRC</fullName>
    </submittedName>
</protein>
<dbReference type="SMART" id="SM00321">
    <property type="entry name" value="WSC"/>
    <property type="match status" value="3"/>
</dbReference>
<dbReference type="PROSITE" id="PS50923">
    <property type="entry name" value="SUSHI"/>
    <property type="match status" value="3"/>
</dbReference>
<keyword evidence="3" id="KW-0768">Sushi</keyword>
<dbReference type="CDD" id="cd00033">
    <property type="entry name" value="CCP"/>
    <property type="match status" value="3"/>
</dbReference>
<feature type="disulfide bond" evidence="3">
    <location>
        <begin position="98"/>
        <end position="141"/>
    </location>
</feature>
<dbReference type="Pfam" id="PF01822">
    <property type="entry name" value="WSC"/>
    <property type="match status" value="2"/>
</dbReference>
<dbReference type="InterPro" id="IPR050111">
    <property type="entry name" value="C-type_lectin/snaclec_domain"/>
</dbReference>
<dbReference type="SUPFAM" id="SSF57535">
    <property type="entry name" value="Complement control module/SCR domain"/>
    <property type="match status" value="3"/>
</dbReference>
<feature type="domain" description="Sushi" evidence="6">
    <location>
        <begin position="37"/>
        <end position="95"/>
    </location>
</feature>
<evidence type="ECO:0000259" key="4">
    <source>
        <dbReference type="PROSITE" id="PS50022"/>
    </source>
</evidence>
<keyword evidence="1" id="KW-0732">Signal</keyword>
<feature type="domain" description="C-type lectin" evidence="5">
    <location>
        <begin position="366"/>
        <end position="482"/>
    </location>
</feature>
<dbReference type="SMART" id="SM00032">
    <property type="entry name" value="CCP"/>
    <property type="match status" value="3"/>
</dbReference>
<feature type="domain" description="Sushi" evidence="6">
    <location>
        <begin position="1562"/>
        <end position="1628"/>
    </location>
</feature>
<evidence type="ECO:0000313" key="8">
    <source>
        <dbReference type="EMBL" id="CAE1274284.1"/>
    </source>
</evidence>
<gene>
    <name evidence="8" type="ORF">SPHA_38764</name>
</gene>
<dbReference type="Pfam" id="PF00059">
    <property type="entry name" value="Lectin_C"/>
    <property type="match status" value="3"/>
</dbReference>
<feature type="disulfide bond" evidence="3">
    <location>
        <begin position="66"/>
        <end position="93"/>
    </location>
</feature>
<evidence type="ECO:0000256" key="2">
    <source>
        <dbReference type="ARBA" id="ARBA00023157"/>
    </source>
</evidence>
<dbReference type="EMBL" id="CAHIKZ030001778">
    <property type="protein sequence ID" value="CAE1274284.1"/>
    <property type="molecule type" value="Genomic_DNA"/>
</dbReference>
<dbReference type="Pfam" id="PF00084">
    <property type="entry name" value="Sushi"/>
    <property type="match status" value="3"/>
</dbReference>
<evidence type="ECO:0000313" key="9">
    <source>
        <dbReference type="Proteomes" id="UP000597762"/>
    </source>
</evidence>
<comment type="caution">
    <text evidence="3">Lacks conserved residue(s) required for the propagation of feature annotation.</text>
</comment>
<reference evidence="8" key="1">
    <citation type="submission" date="2021-01" db="EMBL/GenBank/DDBJ databases">
        <authorList>
            <person name="Li R."/>
            <person name="Bekaert M."/>
        </authorList>
    </citation>
    <scope>NUCLEOTIDE SEQUENCE</scope>
    <source>
        <strain evidence="8">Farmed</strain>
    </source>
</reference>
<feature type="domain" description="C-type lectin" evidence="5">
    <location>
        <begin position="868"/>
        <end position="946"/>
    </location>
</feature>
<dbReference type="Gene3D" id="2.10.70.10">
    <property type="entry name" value="Complement Module, domain 1"/>
    <property type="match status" value="3"/>
</dbReference>
<evidence type="ECO:0000259" key="7">
    <source>
        <dbReference type="PROSITE" id="PS51212"/>
    </source>
</evidence>
<evidence type="ECO:0000256" key="3">
    <source>
        <dbReference type="PROSITE-ProRule" id="PRU00302"/>
    </source>
</evidence>
<dbReference type="SMART" id="SM00034">
    <property type="entry name" value="CLECT"/>
    <property type="match status" value="4"/>
</dbReference>
<dbReference type="SUPFAM" id="SSF56436">
    <property type="entry name" value="C-type lectin-like"/>
    <property type="match status" value="4"/>
</dbReference>
<comment type="caution">
    <text evidence="8">The sequence shown here is derived from an EMBL/GenBank/DDBJ whole genome shotgun (WGS) entry which is preliminary data.</text>
</comment>
<dbReference type="Proteomes" id="UP000597762">
    <property type="component" value="Unassembled WGS sequence"/>
</dbReference>
<dbReference type="PANTHER" id="PTHR22803">
    <property type="entry name" value="MANNOSE, PHOSPHOLIPASE, LECTIN RECEPTOR RELATED"/>
    <property type="match status" value="1"/>
</dbReference>
<evidence type="ECO:0000259" key="6">
    <source>
        <dbReference type="PROSITE" id="PS50923"/>
    </source>
</evidence>
<accession>A0A812CNK5</accession>
<feature type="domain" description="F5/8 type C" evidence="4">
    <location>
        <begin position="1325"/>
        <end position="1471"/>
    </location>
</feature>
<keyword evidence="9" id="KW-1185">Reference proteome</keyword>
<dbReference type="InterPro" id="IPR001304">
    <property type="entry name" value="C-type_lectin-like"/>
</dbReference>
<dbReference type="InterPro" id="IPR008979">
    <property type="entry name" value="Galactose-bd-like_sf"/>
</dbReference>
<dbReference type="InterPro" id="IPR000421">
    <property type="entry name" value="FA58C"/>
</dbReference>
<feature type="domain" description="WSC" evidence="7">
    <location>
        <begin position="733"/>
        <end position="817"/>
    </location>
</feature>
<sequence>MIILFKSKETDSGSYIAMKSLFLFLFGFDLLLSPVYSLCPLPPMVANAVGNTGHDKLNGYYIEYSCNLGYYIGYGDSRLKCSNGTINGNLPTCMMITCSKCITLNYGKSNCNSSRTYNYNSTVEYWCDSGFISYGNNSLRCGDNGSWVIDNDTFRMTCNASKTYIGCYDMENVTSTSTNIDNCRLDCQRNGYHYAGFNNAGCACGNTLTNQASNQCQERCNINGTVTCGGTGNIRTTHYSFYGCYTDSTVPTITIKFQADSTKNCIEYCRLRNKRYALLLSFDKCSCQDLVSITATPVETKRCQFRNVTNVYFVRIIDLEKFYASCQDLYKAGVHYHGDYVLGKNRKLTTCNFKDGTICDHQWIGYKGACYHFNSGNKTFQDSLSYCASLNSDLASIHDRDEVDFLKQTITEFQDLKQQPNWYIGLYDSLQSSNYLWSDGTLKVFNDFIQERPSKNYWQCVHLMANGWTDTPCWVPAGVICKKKQNANQCLSLTNTTSESKYITHDPDMNPGLCFQICRGLNMPISAVNTVTCHCYLTMPQHSVLNWTECSKYCKSNNHQNCGGDQNIFFVTKESGQPKALSCNELQLQVMANSFTQDSAGVPLCPGNSTNSCPHTWIASHNSCYKFFESRVLYNDAVEQCIKNNAYIVSINDATEESRLLAIIQKIQVFQNIFEWWIGLTNVQHLGVFRWSDGQPVSYNKITNMKYNDVTWIPIKNMWSTSNNYQAFICEKDSAFRGCYKDISQASVITSTVDMTVNMCVELCRGRIKNYALLEEYLCYCSDNISTQATCDTKATCKAQPNQLCGKYPVFAAYQVDQFKKFANNCQDLLFEGITAPTVYVLEDKRKNCDFRGNVSICPSDTRTWIGFDGQCYLLVNETKSWVEAQNYCLSIGSTLASISDEQHLEFLIKSIKPRYSLTYHATVWLGGSDDIYEGFYSWVDGNLLSKKQSKAIGTGEQYHLALVKPSYQLTKTKTTLGYILCQITKDYRGCFQTPASSSPNITILVTTENLVSVNLSSLVWVARHMGVASTGSRLATHCSQLAINGIFLNATYKLWNSTKGSSEFKQCGQADNSSCPIGWVGKDGVCYDFSTKKTKLSEARNICFSKSAILSFPVNAVARKFIVDMVNAVPTIWPLGKFFVGVQTFNRGSYVAATGKIIKSDNDIPTSFNQLTLTWSNTYSTPSSTSLEYFICEKFSGYKGCASLSNQQQSVSLTTLAMTATQCLEFCRGQEFSLAAVNTTSCFCLKADEVLSWQPKSSIDWCFQSCPGFDNQPCGGKNVFSVYEADQNASLPDSCDELVNLGVTAKSTYKLQPNNYTSILKTTCFSTGGYAEGIQPNNYIFTSKQASFSTTDLRVHIFPTMSNAWKPASVNGQWVEVALPSLYTVTGIRTRGVMKPNERWVMSYELFYGDASPGYLAPYSENNITEFQANTDGNSVVTRLFRKPFVANTIRLVVKQSHISIALGFEFLGQPYEHVFASNKAIGCFAGDNSTGNVLATATTKDDCKKTCLANGYPIYGIQEKKGTFMCKCVLSFGKYGQLNDTECLSDSNVSPFILYRTFEMACQSPDLVNWAKIIPLSNPVQGKYAYNMKVMYTCILGYEFPDKSNSSIVKCLENNQWESLPGNCSRKHCSAIPKKISFICQQNVTWAFNNEECQAPDPFHRQNTVTQGEENKRIATPSYSLHVRSLLDCISKCMQHMTCSILSLHTQSSNEGANCDLFLGTRPQIILTDAPGWNMYYMRLIR</sequence>
<name>A0A812CNK5_ACAPH</name>
<dbReference type="SUPFAM" id="SSF49785">
    <property type="entry name" value="Galactose-binding domain-like"/>
    <property type="match status" value="1"/>
</dbReference>
<feature type="domain" description="C-type lectin" evidence="5">
    <location>
        <begin position="620"/>
        <end position="720"/>
    </location>
</feature>
<dbReference type="InterPro" id="IPR016187">
    <property type="entry name" value="CTDL_fold"/>
</dbReference>
<dbReference type="PROSITE" id="PS50041">
    <property type="entry name" value="C_TYPE_LECTIN_2"/>
    <property type="match status" value="3"/>
</dbReference>
<evidence type="ECO:0000259" key="5">
    <source>
        <dbReference type="PROSITE" id="PS50041"/>
    </source>
</evidence>
<feature type="domain" description="WSC" evidence="7">
    <location>
        <begin position="1196"/>
        <end position="1287"/>
    </location>
</feature>
<proteinExistence type="predicted"/>
<feature type="domain" description="Sushi" evidence="6">
    <location>
        <begin position="96"/>
        <end position="160"/>
    </location>
</feature>
<organism evidence="8 9">
    <name type="scientific">Acanthosepion pharaonis</name>
    <name type="common">Pharaoh cuttlefish</name>
    <name type="synonym">Sepia pharaonis</name>
    <dbReference type="NCBI Taxonomy" id="158019"/>
    <lineage>
        <taxon>Eukaryota</taxon>
        <taxon>Metazoa</taxon>
        <taxon>Spiralia</taxon>
        <taxon>Lophotrochozoa</taxon>
        <taxon>Mollusca</taxon>
        <taxon>Cephalopoda</taxon>
        <taxon>Coleoidea</taxon>
        <taxon>Decapodiformes</taxon>
        <taxon>Sepiida</taxon>
        <taxon>Sepiina</taxon>
        <taxon>Sepiidae</taxon>
        <taxon>Acanthosepion</taxon>
    </lineage>
</organism>
<dbReference type="InterPro" id="IPR000436">
    <property type="entry name" value="Sushi_SCR_CCP_dom"/>
</dbReference>
<dbReference type="PROSITE" id="PS51212">
    <property type="entry name" value="WSC"/>
    <property type="match status" value="2"/>
</dbReference>
<evidence type="ECO:0000256" key="1">
    <source>
        <dbReference type="ARBA" id="ARBA00022729"/>
    </source>
</evidence>
<dbReference type="Gene3D" id="3.10.100.10">
    <property type="entry name" value="Mannose-Binding Protein A, subunit A"/>
    <property type="match status" value="4"/>
</dbReference>
<dbReference type="InterPro" id="IPR035976">
    <property type="entry name" value="Sushi/SCR/CCP_sf"/>
</dbReference>
<dbReference type="InterPro" id="IPR002889">
    <property type="entry name" value="WSC_carb-bd"/>
</dbReference>
<dbReference type="PROSITE" id="PS50022">
    <property type="entry name" value="FA58C_3"/>
    <property type="match status" value="1"/>
</dbReference>
<dbReference type="Pfam" id="PF00754">
    <property type="entry name" value="F5_F8_type_C"/>
    <property type="match status" value="1"/>
</dbReference>